<dbReference type="EMBL" id="ML121575">
    <property type="protein sequence ID" value="RPB20247.1"/>
    <property type="molecule type" value="Genomic_DNA"/>
</dbReference>
<reference evidence="1 2" key="1">
    <citation type="journal article" date="2018" name="Nat. Ecol. Evol.">
        <title>Pezizomycetes genomes reveal the molecular basis of ectomycorrhizal truffle lifestyle.</title>
        <authorList>
            <person name="Murat C."/>
            <person name="Payen T."/>
            <person name="Noel B."/>
            <person name="Kuo A."/>
            <person name="Morin E."/>
            <person name="Chen J."/>
            <person name="Kohler A."/>
            <person name="Krizsan K."/>
            <person name="Balestrini R."/>
            <person name="Da Silva C."/>
            <person name="Montanini B."/>
            <person name="Hainaut M."/>
            <person name="Levati E."/>
            <person name="Barry K.W."/>
            <person name="Belfiori B."/>
            <person name="Cichocki N."/>
            <person name="Clum A."/>
            <person name="Dockter R.B."/>
            <person name="Fauchery L."/>
            <person name="Guy J."/>
            <person name="Iotti M."/>
            <person name="Le Tacon F."/>
            <person name="Lindquist E.A."/>
            <person name="Lipzen A."/>
            <person name="Malagnac F."/>
            <person name="Mello A."/>
            <person name="Molinier V."/>
            <person name="Miyauchi S."/>
            <person name="Poulain J."/>
            <person name="Riccioni C."/>
            <person name="Rubini A."/>
            <person name="Sitrit Y."/>
            <person name="Splivallo R."/>
            <person name="Traeger S."/>
            <person name="Wang M."/>
            <person name="Zifcakova L."/>
            <person name="Wipf D."/>
            <person name="Zambonelli A."/>
            <person name="Paolocci F."/>
            <person name="Nowrousian M."/>
            <person name="Ottonello S."/>
            <person name="Baldrian P."/>
            <person name="Spatafora J.W."/>
            <person name="Henrissat B."/>
            <person name="Nagy L.G."/>
            <person name="Aury J.M."/>
            <person name="Wincker P."/>
            <person name="Grigoriev I.V."/>
            <person name="Bonfante P."/>
            <person name="Martin F.M."/>
        </authorList>
    </citation>
    <scope>NUCLEOTIDE SEQUENCE [LARGE SCALE GENOMIC DNA]</scope>
    <source>
        <strain evidence="1 2">ATCC MYA-4762</strain>
    </source>
</reference>
<sequence>INAMGTRICVYTMERNTGEILPEAILDSPTRVTDTALAERWSYDVVQSEGEDVVRGIVDEVKKMCREM</sequence>
<feature type="non-terminal residue" evidence="1">
    <location>
        <position position="1"/>
    </location>
</feature>
<dbReference type="OrthoDB" id="5362978at2759"/>
<protein>
    <submittedName>
        <fullName evidence="1">Uncharacterized protein</fullName>
    </submittedName>
</protein>
<evidence type="ECO:0000313" key="1">
    <source>
        <dbReference type="EMBL" id="RPB20247.1"/>
    </source>
</evidence>
<accession>A0A3N4LBI8</accession>
<dbReference type="InParanoid" id="A0A3N4LBI8"/>
<dbReference type="Proteomes" id="UP000267821">
    <property type="component" value="Unassembled WGS sequence"/>
</dbReference>
<evidence type="ECO:0000313" key="2">
    <source>
        <dbReference type="Proteomes" id="UP000267821"/>
    </source>
</evidence>
<keyword evidence="2" id="KW-1185">Reference proteome</keyword>
<organism evidence="1 2">
    <name type="scientific">Terfezia boudieri ATCC MYA-4762</name>
    <dbReference type="NCBI Taxonomy" id="1051890"/>
    <lineage>
        <taxon>Eukaryota</taxon>
        <taxon>Fungi</taxon>
        <taxon>Dikarya</taxon>
        <taxon>Ascomycota</taxon>
        <taxon>Pezizomycotina</taxon>
        <taxon>Pezizomycetes</taxon>
        <taxon>Pezizales</taxon>
        <taxon>Pezizaceae</taxon>
        <taxon>Terfezia</taxon>
    </lineage>
</organism>
<name>A0A3N4LBI8_9PEZI</name>
<gene>
    <name evidence="1" type="ORF">L211DRAFT_792471</name>
</gene>
<dbReference type="AlphaFoldDB" id="A0A3N4LBI8"/>
<proteinExistence type="predicted"/>